<name>A0A554VMF9_9FLAO</name>
<sequence>MKSNRHIVASIFLILFSFIQLADLHVLGHDANDIDCNVCQMVSENPNDGYISTEVIEIPSVITIPANVVRIKYVQQYFDYSSKYSFLNKAPPAA</sequence>
<evidence type="ECO:0000313" key="1">
    <source>
        <dbReference type="EMBL" id="TSE09390.1"/>
    </source>
</evidence>
<dbReference type="RefSeq" id="WP_143916222.1">
    <property type="nucleotide sequence ID" value="NZ_CANLFO010000010.1"/>
</dbReference>
<evidence type="ECO:0000313" key="2">
    <source>
        <dbReference type="Proteomes" id="UP000318833"/>
    </source>
</evidence>
<gene>
    <name evidence="1" type="ORF">FOF46_09040</name>
</gene>
<protein>
    <submittedName>
        <fullName evidence="1">Uncharacterized protein</fullName>
    </submittedName>
</protein>
<dbReference type="OrthoDB" id="1164416at2"/>
<dbReference type="EMBL" id="VLNR01000014">
    <property type="protein sequence ID" value="TSE09390.1"/>
    <property type="molecule type" value="Genomic_DNA"/>
</dbReference>
<dbReference type="Proteomes" id="UP000318833">
    <property type="component" value="Unassembled WGS sequence"/>
</dbReference>
<proteinExistence type="predicted"/>
<keyword evidence="2" id="KW-1185">Reference proteome</keyword>
<dbReference type="AlphaFoldDB" id="A0A554VMF9"/>
<comment type="caution">
    <text evidence="1">The sequence shown here is derived from an EMBL/GenBank/DDBJ whole genome shotgun (WGS) entry which is preliminary data.</text>
</comment>
<organism evidence="1 2">
    <name type="scientific">Aquimarina algiphila</name>
    <dbReference type="NCBI Taxonomy" id="2047982"/>
    <lineage>
        <taxon>Bacteria</taxon>
        <taxon>Pseudomonadati</taxon>
        <taxon>Bacteroidota</taxon>
        <taxon>Flavobacteriia</taxon>
        <taxon>Flavobacteriales</taxon>
        <taxon>Flavobacteriaceae</taxon>
        <taxon>Aquimarina</taxon>
    </lineage>
</organism>
<reference evidence="1 2" key="1">
    <citation type="submission" date="2019-07" db="EMBL/GenBank/DDBJ databases">
        <title>The draft genome sequence of Aquimarina algiphila M91.</title>
        <authorList>
            <person name="Meng X."/>
        </authorList>
    </citation>
    <scope>NUCLEOTIDE SEQUENCE [LARGE SCALE GENOMIC DNA]</scope>
    <source>
        <strain evidence="1 2">M91</strain>
    </source>
</reference>
<accession>A0A554VMF9</accession>